<gene>
    <name evidence="1" type="ORF">ACE1CA_04430</name>
</gene>
<dbReference type="RefSeq" id="WP_413276209.1">
    <property type="nucleotide sequence ID" value="NZ_JBHFNT010000046.1"/>
</dbReference>
<sequence length="199" mass="22137">MALNSVMVKEVDIKQGELDISAEVELPVNENTDAAIHLATAERHQEIFTPDCIVTTPAQVYLKFEDLMCFEVVDRQFQKWGVTFNNCIAIRPSNPAFPPYSGTTVLMGAPKSGWLEAMFDRPVKSVSALVTTSQKLVLAAYNQDNQLLKEVEISEPNLAGYHSSIPPNALITITGANIYRVTYCAFDGQFILDDFKFQL</sequence>
<evidence type="ECO:0000313" key="2">
    <source>
        <dbReference type="Proteomes" id="UP001576780"/>
    </source>
</evidence>
<dbReference type="Proteomes" id="UP001576780">
    <property type="component" value="Unassembled WGS sequence"/>
</dbReference>
<proteinExistence type="predicted"/>
<reference evidence="1 2" key="1">
    <citation type="submission" date="2024-09" db="EMBL/GenBank/DDBJ databases">
        <title>Floridaenema gen nov. (Aerosakkonemataceae, Aerosakkonematales ord. nov., Cyanobacteria) from benthic tropical and subtropical fresh waters, with the description of four new species.</title>
        <authorList>
            <person name="Moretto J.A."/>
            <person name="Berthold D.E."/>
            <person name="Lefler F.W."/>
            <person name="Huang I.-S."/>
            <person name="Laughinghouse H. IV."/>
        </authorList>
    </citation>
    <scope>NUCLEOTIDE SEQUENCE [LARGE SCALE GENOMIC DNA]</scope>
    <source>
        <strain evidence="1 2">BLCC-F167</strain>
    </source>
</reference>
<keyword evidence="2" id="KW-1185">Reference proteome</keyword>
<evidence type="ECO:0000313" key="1">
    <source>
        <dbReference type="EMBL" id="MFB2833758.1"/>
    </source>
</evidence>
<organism evidence="1 2">
    <name type="scientific">Floridaenema evergladense BLCC-F167</name>
    <dbReference type="NCBI Taxonomy" id="3153639"/>
    <lineage>
        <taxon>Bacteria</taxon>
        <taxon>Bacillati</taxon>
        <taxon>Cyanobacteriota</taxon>
        <taxon>Cyanophyceae</taxon>
        <taxon>Oscillatoriophycideae</taxon>
        <taxon>Aerosakkonematales</taxon>
        <taxon>Aerosakkonemataceae</taxon>
        <taxon>Floridanema</taxon>
        <taxon>Floridanema evergladense</taxon>
    </lineage>
</organism>
<name>A0ABV4WFB1_9CYAN</name>
<accession>A0ABV4WFB1</accession>
<dbReference type="EMBL" id="JBHFNT010000046">
    <property type="protein sequence ID" value="MFB2833758.1"/>
    <property type="molecule type" value="Genomic_DNA"/>
</dbReference>
<protein>
    <submittedName>
        <fullName evidence="1">Uncharacterized protein</fullName>
    </submittedName>
</protein>
<comment type="caution">
    <text evidence="1">The sequence shown here is derived from an EMBL/GenBank/DDBJ whole genome shotgun (WGS) entry which is preliminary data.</text>
</comment>